<dbReference type="EMBL" id="BRPB01000468">
    <property type="protein sequence ID" value="GLA56296.1"/>
    <property type="molecule type" value="Genomic_DNA"/>
</dbReference>
<dbReference type="Proteomes" id="UP001144191">
    <property type="component" value="Unassembled WGS sequence"/>
</dbReference>
<dbReference type="VEuPathDB" id="FungiDB:ASPNIDRAFT2_1166026"/>
<reference evidence="3" key="1">
    <citation type="submission" date="2018-10" db="EMBL/GenBank/DDBJ databases">
        <title>FDA dAtabase for Regulatory Grade micrObial Sequences (FDA-ARGOS): Supporting development and validation of Infectious Disease Dx tests.</title>
        <authorList>
            <person name="Kerrigan L."/>
            <person name="Tallon L."/>
            <person name="Sadzewicz L."/>
            <person name="Sengamalay N."/>
            <person name="Ott S."/>
            <person name="Godinez A."/>
            <person name="Nagaraj S."/>
            <person name="Vavikolanu K."/>
            <person name="Nadendla S."/>
            <person name="George J."/>
            <person name="Sichtig H."/>
        </authorList>
    </citation>
    <scope>NUCLEOTIDE SEQUENCE [LARGE SCALE GENOMIC DNA]</scope>
    <source>
        <strain evidence="3">FDAARGOS_311</strain>
    </source>
</reference>
<dbReference type="Proteomes" id="UP000197666">
    <property type="component" value="Unassembled WGS sequence"/>
</dbReference>
<organism evidence="2 3">
    <name type="scientific">Aspergillus niger</name>
    <dbReference type="NCBI Taxonomy" id="5061"/>
    <lineage>
        <taxon>Eukaryota</taxon>
        <taxon>Fungi</taxon>
        <taxon>Dikarya</taxon>
        <taxon>Ascomycota</taxon>
        <taxon>Pezizomycotina</taxon>
        <taxon>Eurotiomycetes</taxon>
        <taxon>Eurotiomycetidae</taxon>
        <taxon>Eurotiales</taxon>
        <taxon>Aspergillaceae</taxon>
        <taxon>Aspergillus</taxon>
        <taxon>Aspergillus subgen. Circumdati</taxon>
    </lineage>
</organism>
<evidence type="ECO:0000313" key="1">
    <source>
        <dbReference type="EMBL" id="GLA56296.1"/>
    </source>
</evidence>
<reference evidence="1" key="3">
    <citation type="submission" date="2022-07" db="EMBL/GenBank/DDBJ databases">
        <title>Taxonomy of Aspergillus series Nigri: significant species reduction supported by multi-species coalescent approaches.</title>
        <authorList>
            <person name="Bian C."/>
            <person name="Kusuya Y."/>
            <person name="Sklenar F."/>
            <person name="D'hooge E."/>
            <person name="Yaguchi T."/>
            <person name="Takahashi H."/>
            <person name="Hubka V."/>
        </authorList>
    </citation>
    <scope>NUCLEOTIDE SEQUENCE</scope>
    <source>
        <strain evidence="1">IFM 63604</strain>
    </source>
</reference>
<reference evidence="2" key="2">
    <citation type="submission" date="2019-02" db="EMBL/GenBank/DDBJ databases">
        <title>FDA dAtabase for Regulatory Grade micrObial Sequences (FDA-ARGOS): Supporting development and validation of Infectious Disease Dx tests.</title>
        <authorList>
            <person name="Kerrigan L."/>
            <person name="Tallon L.J."/>
            <person name="Sadzewicz L."/>
            <person name="Sengamalay N."/>
            <person name="Ott S."/>
            <person name="Godinez A."/>
            <person name="Nagaraj S."/>
            <person name="Vavikolanu K."/>
            <person name="Vyas G."/>
            <person name="Nadendla S."/>
            <person name="Aluvathingal J."/>
            <person name="Sichtig H."/>
        </authorList>
    </citation>
    <scope>NUCLEOTIDE SEQUENCE</scope>
    <source>
        <strain evidence="2">FDAARGOS_311</strain>
    </source>
</reference>
<protein>
    <submittedName>
        <fullName evidence="2">Uncharacterized protein</fullName>
    </submittedName>
</protein>
<evidence type="ECO:0000313" key="3">
    <source>
        <dbReference type="Proteomes" id="UP000197666"/>
    </source>
</evidence>
<evidence type="ECO:0000313" key="2">
    <source>
        <dbReference type="EMBL" id="TPR10143.1"/>
    </source>
</evidence>
<comment type="caution">
    <text evidence="2">The sequence shown here is derived from an EMBL/GenBank/DDBJ whole genome shotgun (WGS) entry which is preliminary data.</text>
</comment>
<accession>A0A505IDC8</accession>
<proteinExistence type="predicted"/>
<dbReference type="EMBL" id="NKJJ02000008">
    <property type="protein sequence ID" value="TPR10143.1"/>
    <property type="molecule type" value="Genomic_DNA"/>
</dbReference>
<dbReference type="AlphaFoldDB" id="A0A505IDC8"/>
<name>A0A505IDC8_ASPNG</name>
<gene>
    <name evidence="1" type="ORF">AnigIFM63604_007525</name>
    <name evidence="2" type="ORF">CAN33_0054995</name>
</gene>
<sequence>MATTKGAVLAHIPPLPGPTTDPNASINHTRELMTTFLGKCQEKFKGPELKNSVLVYAMFQGQVAMPEQRDFIHSIFLENLEEDQFPREYNYNVHPAGHLNPASGTVFIDGRGDKPKLYVENIEMELLGP</sequence>